<sequence length="97" mass="11741">MEKENRTIKEFKKREKIVGFFILFFILSFGVVVYAYDKLEKEQEMLKEGLRDFMIYMGNITNYCAELNNMTHEELLQSYLRYETDKILEDFRNNKGS</sequence>
<dbReference type="EMBL" id="LAZR01004014">
    <property type="protein sequence ID" value="KKN12604.1"/>
    <property type="molecule type" value="Genomic_DNA"/>
</dbReference>
<name>A0A0F9N3L5_9ZZZZ</name>
<accession>A0A0F9N3L5</accession>
<keyword evidence="1" id="KW-1133">Transmembrane helix</keyword>
<evidence type="ECO:0000256" key="1">
    <source>
        <dbReference type="SAM" id="Phobius"/>
    </source>
</evidence>
<feature type="transmembrane region" description="Helical" evidence="1">
    <location>
        <begin position="17"/>
        <end position="36"/>
    </location>
</feature>
<evidence type="ECO:0000313" key="2">
    <source>
        <dbReference type="EMBL" id="KKN12604.1"/>
    </source>
</evidence>
<dbReference type="AlphaFoldDB" id="A0A0F9N3L5"/>
<keyword evidence="1" id="KW-0472">Membrane</keyword>
<gene>
    <name evidence="2" type="ORF">LCGC14_1014720</name>
</gene>
<reference evidence="2" key="1">
    <citation type="journal article" date="2015" name="Nature">
        <title>Complex archaea that bridge the gap between prokaryotes and eukaryotes.</title>
        <authorList>
            <person name="Spang A."/>
            <person name="Saw J.H."/>
            <person name="Jorgensen S.L."/>
            <person name="Zaremba-Niedzwiedzka K."/>
            <person name="Martijn J."/>
            <person name="Lind A.E."/>
            <person name="van Eijk R."/>
            <person name="Schleper C."/>
            <person name="Guy L."/>
            <person name="Ettema T.J."/>
        </authorList>
    </citation>
    <scope>NUCLEOTIDE SEQUENCE</scope>
</reference>
<proteinExistence type="predicted"/>
<comment type="caution">
    <text evidence="2">The sequence shown here is derived from an EMBL/GenBank/DDBJ whole genome shotgun (WGS) entry which is preliminary data.</text>
</comment>
<protein>
    <submittedName>
        <fullName evidence="2">Uncharacterized protein</fullName>
    </submittedName>
</protein>
<organism evidence="2">
    <name type="scientific">marine sediment metagenome</name>
    <dbReference type="NCBI Taxonomy" id="412755"/>
    <lineage>
        <taxon>unclassified sequences</taxon>
        <taxon>metagenomes</taxon>
        <taxon>ecological metagenomes</taxon>
    </lineage>
</organism>
<keyword evidence="1" id="KW-0812">Transmembrane</keyword>